<dbReference type="KEGG" id="ril:CRIB_1721"/>
<sequence length="53" mass="6185">MNKYMIIRSDNKSISPPMSKHEAIIKLKEYNKKGISTYLVSKNEYLNISYSSK</sequence>
<evidence type="ECO:0000313" key="1">
    <source>
        <dbReference type="EMBL" id="CED94328.1"/>
    </source>
</evidence>
<dbReference type="Proteomes" id="UP000245622">
    <property type="component" value="Chromosome 1"/>
</dbReference>
<proteinExistence type="predicted"/>
<dbReference type="RefSeq" id="WP_180701860.1">
    <property type="nucleotide sequence ID" value="NZ_CAJUCR010000024.1"/>
</dbReference>
<organism evidence="1 2">
    <name type="scientific">Romboutsia ilealis</name>
    <dbReference type="NCBI Taxonomy" id="1115758"/>
    <lineage>
        <taxon>Bacteria</taxon>
        <taxon>Bacillati</taxon>
        <taxon>Bacillota</taxon>
        <taxon>Clostridia</taxon>
        <taxon>Peptostreptococcales</taxon>
        <taxon>Peptostreptococcaceae</taxon>
        <taxon>Romboutsia</taxon>
    </lineage>
</organism>
<reference evidence="1 2" key="1">
    <citation type="submission" date="2014-04" db="EMBL/GenBank/DDBJ databases">
        <authorList>
            <person name="Hornung B.V."/>
        </authorList>
    </citation>
    <scope>NUCLEOTIDE SEQUENCE [LARGE SCALE GENOMIC DNA]</scope>
    <source>
        <strain evidence="1 2">CRIB</strain>
    </source>
</reference>
<protein>
    <submittedName>
        <fullName evidence="1">Uncharacterized protein</fullName>
    </submittedName>
</protein>
<evidence type="ECO:0000313" key="2">
    <source>
        <dbReference type="Proteomes" id="UP000245622"/>
    </source>
</evidence>
<dbReference type="GeneID" id="82205753"/>
<keyword evidence="2" id="KW-1185">Reference proteome</keyword>
<dbReference type="AlphaFoldDB" id="A0A1V1I289"/>
<gene>
    <name evidence="1" type="ORF">CRIB_1721</name>
</gene>
<accession>A0A1V1I289</accession>
<dbReference type="EMBL" id="LN555523">
    <property type="protein sequence ID" value="CED94328.1"/>
    <property type="molecule type" value="Genomic_DNA"/>
</dbReference>
<name>A0A1V1I289_9FIRM</name>